<dbReference type="Proteomes" id="UP000269115">
    <property type="component" value="Unassembled WGS sequence"/>
</dbReference>
<dbReference type="InterPro" id="IPR035919">
    <property type="entry name" value="EAL_sf"/>
</dbReference>
<dbReference type="GO" id="GO:0071111">
    <property type="term" value="F:cyclic-guanylate-specific phosphodiesterase activity"/>
    <property type="evidence" value="ECO:0007669"/>
    <property type="project" value="InterPro"/>
</dbReference>
<dbReference type="Pfam" id="PF00563">
    <property type="entry name" value="EAL"/>
    <property type="match status" value="1"/>
</dbReference>
<accession>A0A9X8EFW4</accession>
<evidence type="ECO:0000259" key="1">
    <source>
        <dbReference type="PROSITE" id="PS50883"/>
    </source>
</evidence>
<protein>
    <submittedName>
        <fullName evidence="2">EAL domain-containing protein (Putative c-di-GMP-specific phosphodiesterase class I)</fullName>
    </submittedName>
</protein>
<reference evidence="2 3" key="1">
    <citation type="submission" date="2018-11" db="EMBL/GenBank/DDBJ databases">
        <title>Genomic analyses of the natural microbiome of Caenorhabditis elegans.</title>
        <authorList>
            <person name="Samuel B."/>
        </authorList>
    </citation>
    <scope>NUCLEOTIDE SEQUENCE [LARGE SCALE GENOMIC DNA]</scope>
    <source>
        <strain evidence="2 3">BIGb0473</strain>
    </source>
</reference>
<comment type="caution">
    <text evidence="2">The sequence shown here is derived from an EMBL/GenBank/DDBJ whole genome shotgun (WGS) entry which is preliminary data.</text>
</comment>
<feature type="domain" description="EAL" evidence="1">
    <location>
        <begin position="15"/>
        <end position="267"/>
    </location>
</feature>
<dbReference type="AlphaFoldDB" id="A0A9X8EFW4"/>
<dbReference type="EMBL" id="RJUR01000014">
    <property type="protein sequence ID" value="ROQ49219.1"/>
    <property type="molecule type" value="Genomic_DNA"/>
</dbReference>
<dbReference type="InterPro" id="IPR050706">
    <property type="entry name" value="Cyclic-di-GMP_PDE-like"/>
</dbReference>
<dbReference type="CDD" id="cd01948">
    <property type="entry name" value="EAL"/>
    <property type="match status" value="1"/>
</dbReference>
<dbReference type="PANTHER" id="PTHR33121">
    <property type="entry name" value="CYCLIC DI-GMP PHOSPHODIESTERASE PDEF"/>
    <property type="match status" value="1"/>
</dbReference>
<dbReference type="PROSITE" id="PS50883">
    <property type="entry name" value="EAL"/>
    <property type="match status" value="1"/>
</dbReference>
<dbReference type="SMART" id="SM00052">
    <property type="entry name" value="EAL"/>
    <property type="match status" value="1"/>
</dbReference>
<dbReference type="Gene3D" id="3.20.20.450">
    <property type="entry name" value="EAL domain"/>
    <property type="match status" value="1"/>
</dbReference>
<organism evidence="2 3">
    <name type="scientific">Pseudomonas putida</name>
    <name type="common">Arthrobacter siderocapsulatus</name>
    <dbReference type="NCBI Taxonomy" id="303"/>
    <lineage>
        <taxon>Bacteria</taxon>
        <taxon>Pseudomonadati</taxon>
        <taxon>Pseudomonadota</taxon>
        <taxon>Gammaproteobacteria</taxon>
        <taxon>Pseudomonadales</taxon>
        <taxon>Pseudomonadaceae</taxon>
        <taxon>Pseudomonas</taxon>
    </lineage>
</organism>
<gene>
    <name evidence="2" type="ORF">EDF85_3534</name>
</gene>
<sequence length="267" mass="29190">MNQSALYVVSTPVASTSLQSDLGRALERDQFELHYQPLYRVDQGRPYIAGVEALLRWRSAGQLVPPLAFIPTLEATGQIVPVGEWVLQRACRQVRDWQLAGQGQLHCSVNVSSLQLEQVGFAASVRRVLQACGLPPASLILEITESQWVSDSAQVKACLDELVSMGVRLALDDFGTGYSALSCLLRFPLSILKVDRSFVSGQPQSGKLHAICRAIIGLGCELGFEVVAEGVEEADHLDFIVGQGCHYAQGYLLSRPLPPTELQRLFN</sequence>
<dbReference type="InterPro" id="IPR001633">
    <property type="entry name" value="EAL_dom"/>
</dbReference>
<name>A0A9X8EFW4_PSEPU</name>
<dbReference type="PANTHER" id="PTHR33121:SF70">
    <property type="entry name" value="SIGNALING PROTEIN YKOW"/>
    <property type="match status" value="1"/>
</dbReference>
<evidence type="ECO:0000313" key="3">
    <source>
        <dbReference type="Proteomes" id="UP000269115"/>
    </source>
</evidence>
<proteinExistence type="predicted"/>
<dbReference type="SUPFAM" id="SSF141868">
    <property type="entry name" value="EAL domain-like"/>
    <property type="match status" value="1"/>
</dbReference>
<evidence type="ECO:0000313" key="2">
    <source>
        <dbReference type="EMBL" id="ROQ49219.1"/>
    </source>
</evidence>
<dbReference type="RefSeq" id="WP_088514871.1">
    <property type="nucleotide sequence ID" value="NZ_RJUR01000014.1"/>
</dbReference>